<gene>
    <name evidence="2" type="ORF">PGLA_10690</name>
</gene>
<dbReference type="STRING" id="494026.PGLA_10690"/>
<dbReference type="GO" id="GO:0016740">
    <property type="term" value="F:transferase activity"/>
    <property type="evidence" value="ECO:0007669"/>
    <property type="project" value="UniProtKB-KW"/>
</dbReference>
<dbReference type="EMBL" id="LVJH01000017">
    <property type="protein sequence ID" value="OAB42915.1"/>
    <property type="molecule type" value="Genomic_DNA"/>
</dbReference>
<dbReference type="RefSeq" id="WP_068532361.1">
    <property type="nucleotide sequence ID" value="NZ_LVJH01000017.1"/>
</dbReference>
<dbReference type="InterPro" id="IPR007345">
    <property type="entry name" value="Polysacch_pyruvyl_Trfase"/>
</dbReference>
<name>A0A168L5S0_9BACL</name>
<accession>A0A168L5S0</accession>
<comment type="caution">
    <text evidence="2">The sequence shown here is derived from an EMBL/GenBank/DDBJ whole genome shotgun (WGS) entry which is preliminary data.</text>
</comment>
<sequence length="382" mass="42788">MVTTPQTIVISGYYGYKNSGDEAVLQSILTALEEQSKAAGINLQPVVLSIDPEWTKSTYGVQAVHRMKLAEVRQAIKSSCGLISGGGSLLQDVTSSKTIPYYLGIIKLAQWMGKPTFIYSQGVGPVSRGMFHSMIKSVFKKCAYISVRDQESAELLRSMGLKGQSIDIVPDPVMGLHPKERSDVLNEHVEYINEDLPVIGISVRYWEKDRKELLKIVESLQVVMQKQPVHLRFLPFHLPIDVEASQYMMDLLGDVSSTGSRITLCSDAVHPQDMLWEINQCQLVIGMRLHSLIYAANAHVPMIGISYDPKINQFLERLVLQPVGDTSSLESSALSSEIERMLFNEEEWRKVHATQIDQLKQEAQVPAQRIVEYISSKVIINE</sequence>
<dbReference type="Proteomes" id="UP000076967">
    <property type="component" value="Unassembled WGS sequence"/>
</dbReference>
<evidence type="ECO:0000313" key="2">
    <source>
        <dbReference type="EMBL" id="OAB42915.1"/>
    </source>
</evidence>
<evidence type="ECO:0000313" key="3">
    <source>
        <dbReference type="Proteomes" id="UP000076967"/>
    </source>
</evidence>
<feature type="domain" description="Polysaccharide pyruvyl transferase" evidence="1">
    <location>
        <begin position="18"/>
        <end position="309"/>
    </location>
</feature>
<dbReference type="InterPro" id="IPR019896">
    <property type="entry name" value="Polysacch_pyruvyl_Trfase_CsaB"/>
</dbReference>
<reference evidence="2 3" key="1">
    <citation type="submission" date="2016-03" db="EMBL/GenBank/DDBJ databases">
        <title>Draft genome sequence of Paenibacillus glacialis DSM 22343.</title>
        <authorList>
            <person name="Shin S.-K."/>
            <person name="Yi H."/>
        </authorList>
    </citation>
    <scope>NUCLEOTIDE SEQUENCE [LARGE SCALE GENOMIC DNA]</scope>
    <source>
        <strain evidence="2 3">DSM 22343</strain>
    </source>
</reference>
<keyword evidence="2" id="KW-0808">Transferase</keyword>
<dbReference type="OrthoDB" id="3199616at2"/>
<proteinExistence type="predicted"/>
<evidence type="ECO:0000259" key="1">
    <source>
        <dbReference type="Pfam" id="PF04230"/>
    </source>
</evidence>
<dbReference type="PANTHER" id="PTHR36836:SF1">
    <property type="entry name" value="COLANIC ACID BIOSYNTHESIS PROTEIN WCAK"/>
    <property type="match status" value="1"/>
</dbReference>
<dbReference type="PANTHER" id="PTHR36836">
    <property type="entry name" value="COLANIC ACID BIOSYNTHESIS PROTEIN WCAK"/>
    <property type="match status" value="1"/>
</dbReference>
<dbReference type="SUPFAM" id="SSF53756">
    <property type="entry name" value="UDP-Glycosyltransferase/glycogen phosphorylase"/>
    <property type="match status" value="1"/>
</dbReference>
<dbReference type="AlphaFoldDB" id="A0A168L5S0"/>
<keyword evidence="3" id="KW-1185">Reference proteome</keyword>
<dbReference type="NCBIfam" id="TIGR03609">
    <property type="entry name" value="S_layer_CsaB"/>
    <property type="match status" value="1"/>
</dbReference>
<dbReference type="Pfam" id="PF04230">
    <property type="entry name" value="PS_pyruv_trans"/>
    <property type="match status" value="1"/>
</dbReference>
<protein>
    <submittedName>
        <fullName evidence="2">Polysaccharide pyruvyl transferase CsaB</fullName>
    </submittedName>
</protein>
<organism evidence="2 3">
    <name type="scientific">Paenibacillus glacialis</name>
    <dbReference type="NCBI Taxonomy" id="494026"/>
    <lineage>
        <taxon>Bacteria</taxon>
        <taxon>Bacillati</taxon>
        <taxon>Bacillota</taxon>
        <taxon>Bacilli</taxon>
        <taxon>Bacillales</taxon>
        <taxon>Paenibacillaceae</taxon>
        <taxon>Paenibacillus</taxon>
    </lineage>
</organism>